<feature type="chain" id="PRO_5002744503" description="Beta-glucuronidase C-terminal domain-containing protein" evidence="2">
    <location>
        <begin position="24"/>
        <end position="498"/>
    </location>
</feature>
<dbReference type="Pfam" id="PF03662">
    <property type="entry name" value="Glyco_hydro_79n"/>
    <property type="match status" value="1"/>
</dbReference>
<evidence type="ECO:0000313" key="4">
    <source>
        <dbReference type="Proteomes" id="UP000001357"/>
    </source>
</evidence>
<dbReference type="InterPro" id="IPR005199">
    <property type="entry name" value="Glyco_hydro_79"/>
</dbReference>
<accession>A9UXW6</accession>
<dbReference type="GO" id="GO:0016020">
    <property type="term" value="C:membrane"/>
    <property type="evidence" value="ECO:0007669"/>
    <property type="project" value="InterPro"/>
</dbReference>
<comment type="similarity">
    <text evidence="1">Belongs to the glycosyl hydrolase 79 family.</text>
</comment>
<keyword evidence="4" id="KW-1185">Reference proteome</keyword>
<dbReference type="EMBL" id="CH991549">
    <property type="protein sequence ID" value="EDQ89757.1"/>
    <property type="molecule type" value="Genomic_DNA"/>
</dbReference>
<dbReference type="PANTHER" id="PTHR14363">
    <property type="entry name" value="HEPARANASE-RELATED"/>
    <property type="match status" value="1"/>
</dbReference>
<dbReference type="InParanoid" id="A9UXW6"/>
<dbReference type="InterPro" id="IPR017853">
    <property type="entry name" value="GH"/>
</dbReference>
<dbReference type="Gene3D" id="3.20.20.80">
    <property type="entry name" value="Glycosidases"/>
    <property type="match status" value="1"/>
</dbReference>
<feature type="signal peptide" evidence="2">
    <location>
        <begin position="1"/>
        <end position="23"/>
    </location>
</feature>
<dbReference type="STRING" id="81824.A9UXW6"/>
<dbReference type="AlphaFoldDB" id="A9UXW6"/>
<keyword evidence="2" id="KW-0732">Signal</keyword>
<dbReference type="KEGG" id="mbr:MONBRDRAFT_24839"/>
<dbReference type="GO" id="GO:0004566">
    <property type="term" value="F:beta-glucuronidase activity"/>
    <property type="evidence" value="ECO:0000318"/>
    <property type="project" value="GO_Central"/>
</dbReference>
<evidence type="ECO:0000313" key="3">
    <source>
        <dbReference type="EMBL" id="EDQ89757.1"/>
    </source>
</evidence>
<proteinExistence type="inferred from homology"/>
<dbReference type="Proteomes" id="UP000001357">
    <property type="component" value="Unassembled WGS sequence"/>
</dbReference>
<dbReference type="RefSeq" id="XP_001745179.1">
    <property type="nucleotide sequence ID" value="XM_001745127.1"/>
</dbReference>
<evidence type="ECO:0000256" key="2">
    <source>
        <dbReference type="SAM" id="SignalP"/>
    </source>
</evidence>
<reference evidence="3 4" key="1">
    <citation type="journal article" date="2008" name="Nature">
        <title>The genome of the choanoflagellate Monosiga brevicollis and the origin of metazoans.</title>
        <authorList>
            <consortium name="JGI Sequencing"/>
            <person name="King N."/>
            <person name="Westbrook M.J."/>
            <person name="Young S.L."/>
            <person name="Kuo A."/>
            <person name="Abedin M."/>
            <person name="Chapman J."/>
            <person name="Fairclough S."/>
            <person name="Hellsten U."/>
            <person name="Isogai Y."/>
            <person name="Letunic I."/>
            <person name="Marr M."/>
            <person name="Pincus D."/>
            <person name="Putnam N."/>
            <person name="Rokas A."/>
            <person name="Wright K.J."/>
            <person name="Zuzow R."/>
            <person name="Dirks W."/>
            <person name="Good M."/>
            <person name="Goodstein D."/>
            <person name="Lemons D."/>
            <person name="Li W."/>
            <person name="Lyons J.B."/>
            <person name="Morris A."/>
            <person name="Nichols S."/>
            <person name="Richter D.J."/>
            <person name="Salamov A."/>
            <person name="Bork P."/>
            <person name="Lim W.A."/>
            <person name="Manning G."/>
            <person name="Miller W.T."/>
            <person name="McGinnis W."/>
            <person name="Shapiro H."/>
            <person name="Tjian R."/>
            <person name="Grigoriev I.V."/>
            <person name="Rokhsar D."/>
        </authorList>
    </citation>
    <scope>NUCLEOTIDE SEQUENCE [LARGE SCALE GENOMIC DNA]</scope>
    <source>
        <strain evidence="4">MX1 / ATCC 50154</strain>
    </source>
</reference>
<evidence type="ECO:0000256" key="1">
    <source>
        <dbReference type="ARBA" id="ARBA00009800"/>
    </source>
</evidence>
<dbReference type="SUPFAM" id="SSF51445">
    <property type="entry name" value="(Trans)glycosidases"/>
    <property type="match status" value="1"/>
</dbReference>
<name>A9UXW6_MONBE</name>
<dbReference type="PANTHER" id="PTHR14363:SF17">
    <property type="entry name" value="HEPARANASE-LIKE PROTEIN 3"/>
    <property type="match status" value="1"/>
</dbReference>
<protein>
    <recommendedName>
        <fullName evidence="5">Beta-glucuronidase C-terminal domain-containing protein</fullName>
    </recommendedName>
</protein>
<organism evidence="3 4">
    <name type="scientific">Monosiga brevicollis</name>
    <name type="common">Choanoflagellate</name>
    <dbReference type="NCBI Taxonomy" id="81824"/>
    <lineage>
        <taxon>Eukaryota</taxon>
        <taxon>Choanoflagellata</taxon>
        <taxon>Craspedida</taxon>
        <taxon>Salpingoecidae</taxon>
        <taxon>Monosiga</taxon>
    </lineage>
</organism>
<gene>
    <name evidence="3" type="ORF">MONBRDRAFT_24839</name>
</gene>
<sequence>MSGMRMLATCLLLWGLVSTVCRAKAVQDGPVSINLGTRVNTLPDAWLGVGEEMWHFIEAAAADDLQNPRLVGAIAALARHRPFFLRVGGITADWVTYDVSDACEQQQHHGLSLASMGRLRDFSLDPASLSGSWPDAPENLTQCMYRQLLNFSVAANVELMFDLNELTGRDCHVDNTTHCEGDWNTTNLETFLRYLKDEDLILPNFHGFELGNELTRSDHINMTVNIADNRRLRQLIETVWTDNATRPKTFGPSTDICDDTSAQFMDALTGTVSGFTFHSYPNLDDSTAPATLLNPAWLRTGIMLNDSHANSGECIVQWNAGPRQEGLQVYLTETNSAYTNSEVLTTFVNGHWGHTAFFALVTIDGGGRTDYFIALLFQELVGHGVLNTTTSSDGVLAYAYCARGSADVVLSLLNPGNYSANFTLEGYAGDFDLYLFESSTSDVLSNQTKINGQLMSMDEMGNPTMPQPVSTHSLVLPPSTYAFAVTRQWQSSECQASG</sequence>
<evidence type="ECO:0008006" key="5">
    <source>
        <dbReference type="Google" id="ProtNLM"/>
    </source>
</evidence>
<dbReference type="GeneID" id="5890625"/>